<gene>
    <name evidence="1" type="ORF">EAH86_20235</name>
</gene>
<evidence type="ECO:0000313" key="1">
    <source>
        <dbReference type="EMBL" id="TPG12241.1"/>
    </source>
</evidence>
<dbReference type="EMBL" id="RCZM01000012">
    <property type="protein sequence ID" value="TPG12241.1"/>
    <property type="molecule type" value="Genomic_DNA"/>
</dbReference>
<comment type="caution">
    <text evidence="1">The sequence shown here is derived from an EMBL/GenBank/DDBJ whole genome shotgun (WGS) entry which is preliminary data.</text>
</comment>
<organism evidence="1 2">
    <name type="scientific">Pedococcus bigeumensis</name>
    <dbReference type="NCBI Taxonomy" id="433644"/>
    <lineage>
        <taxon>Bacteria</taxon>
        <taxon>Bacillati</taxon>
        <taxon>Actinomycetota</taxon>
        <taxon>Actinomycetes</taxon>
        <taxon>Micrococcales</taxon>
        <taxon>Intrasporangiaceae</taxon>
        <taxon>Pedococcus</taxon>
    </lineage>
</organism>
<proteinExistence type="predicted"/>
<protein>
    <submittedName>
        <fullName evidence="1">Uncharacterized protein</fullName>
    </submittedName>
</protein>
<accession>A0A502CKN1</accession>
<evidence type="ECO:0000313" key="2">
    <source>
        <dbReference type="Proteomes" id="UP000317722"/>
    </source>
</evidence>
<dbReference type="Proteomes" id="UP000317722">
    <property type="component" value="Unassembled WGS sequence"/>
</dbReference>
<name>A0A502CKN1_9MICO</name>
<sequence length="87" mass="9691">MADWWIETVEIGTVAVGDRIEETFWAMGSAAPTTGTVVQVDRDGDDVVLMVALDSTLPRLSGAVKEIEVRRPAEQWVKRLRRRHAAT</sequence>
<keyword evidence="2" id="KW-1185">Reference proteome</keyword>
<reference evidence="1 2" key="1">
    <citation type="journal article" date="2019" name="Environ. Microbiol.">
        <title>Species interactions and distinct microbial communities in high Arctic permafrost affected cryosols are associated with the CH4 and CO2 gas fluxes.</title>
        <authorList>
            <person name="Altshuler I."/>
            <person name="Hamel J."/>
            <person name="Turney S."/>
            <person name="Magnuson E."/>
            <person name="Levesque R."/>
            <person name="Greer C."/>
            <person name="Whyte L.G."/>
        </authorList>
    </citation>
    <scope>NUCLEOTIDE SEQUENCE [LARGE SCALE GENOMIC DNA]</scope>
    <source>
        <strain evidence="1 2">S9.3A</strain>
    </source>
</reference>
<dbReference type="AlphaFoldDB" id="A0A502CKN1"/>